<dbReference type="InterPro" id="IPR013221">
    <property type="entry name" value="Mur_ligase_cen"/>
</dbReference>
<name>A0ABN7SRN3_OIKDI</name>
<dbReference type="Gene3D" id="3.90.190.20">
    <property type="entry name" value="Mur ligase, C-terminal domain"/>
    <property type="match status" value="1"/>
</dbReference>
<organism evidence="14 15">
    <name type="scientific">Oikopleura dioica</name>
    <name type="common">Tunicate</name>
    <dbReference type="NCBI Taxonomy" id="34765"/>
    <lineage>
        <taxon>Eukaryota</taxon>
        <taxon>Metazoa</taxon>
        <taxon>Chordata</taxon>
        <taxon>Tunicata</taxon>
        <taxon>Appendicularia</taxon>
        <taxon>Copelata</taxon>
        <taxon>Oikopleuridae</taxon>
        <taxon>Oikopleura</taxon>
    </lineage>
</organism>
<accession>A0ABN7SRN3</accession>
<sequence length="481" mass="54386">MFKIEMSLELTISNYFKALRRIYNFQRHLSIAKKMPSAYQEAIRRLENLQTNYQVLQSQIKSGGWTQQSKYAQSEKTLNDLDQGELVEKLQKIPLFHVAGTKGKGTTSAMIDSLLREKGFRTGLFTSPHLCKVNERIRIDGKPISDEDFAFSFHHIYEQLKPEQRPAYFSFLTLVAFHAFSRLRVDVVILEVGIGGTFCTTSLFPVGPMPRVCCVTALGYDHMSILGHTIEEISRAKAGIFRRNATLISTRQEYTEAHKTLLEEAKKIITPLLIPSENLRESLYGKEGPMKCNASVALTAVRTFFGKSLDEAATKEEMEGLNKTFWPGRQQIVWHNTGERKLKVLLDGAHTLESLRPCVNWAAKMKEGNLAVLMNVTKDRKVKPLIDIVADLEPSYLILSPNVAKTTEKSQIPDKNFPIEKQLEKINEIESTATKMGLKTLRFNSVNESLENLPTEITTVLITGSLYLVGAFFQLRPDLPL</sequence>
<evidence type="ECO:0000313" key="14">
    <source>
        <dbReference type="EMBL" id="CAG5103956.1"/>
    </source>
</evidence>
<keyword evidence="5" id="KW-0436">Ligase</keyword>
<reference evidence="14 15" key="1">
    <citation type="submission" date="2021-04" db="EMBL/GenBank/DDBJ databases">
        <authorList>
            <person name="Bliznina A."/>
        </authorList>
    </citation>
    <scope>NUCLEOTIDE SEQUENCE [LARGE SCALE GENOMIC DNA]</scope>
</reference>
<dbReference type="NCBIfam" id="TIGR01499">
    <property type="entry name" value="folC"/>
    <property type="match status" value="1"/>
</dbReference>
<dbReference type="EC" id="6.3.2.17" evidence="3"/>
<evidence type="ECO:0000256" key="2">
    <source>
        <dbReference type="ARBA" id="ARBA00008276"/>
    </source>
</evidence>
<evidence type="ECO:0000256" key="8">
    <source>
        <dbReference type="ARBA" id="ARBA00022840"/>
    </source>
</evidence>
<dbReference type="SUPFAM" id="SSF53244">
    <property type="entry name" value="MurD-like peptide ligases, peptide-binding domain"/>
    <property type="match status" value="1"/>
</dbReference>
<keyword evidence="9" id="KW-0460">Magnesium</keyword>
<dbReference type="Gene3D" id="3.40.1190.10">
    <property type="entry name" value="Mur-like, catalytic domain"/>
    <property type="match status" value="1"/>
</dbReference>
<comment type="pathway">
    <text evidence="1">Cofactor biosynthesis; tetrahydrofolylpolyglutamate biosynthesis.</text>
</comment>
<evidence type="ECO:0000256" key="1">
    <source>
        <dbReference type="ARBA" id="ARBA00005150"/>
    </source>
</evidence>
<keyword evidence="4" id="KW-0554">One-carbon metabolism</keyword>
<keyword evidence="6" id="KW-0479">Metal-binding</keyword>
<evidence type="ECO:0000256" key="10">
    <source>
        <dbReference type="ARBA" id="ARBA00030592"/>
    </source>
</evidence>
<comment type="similarity">
    <text evidence="2">Belongs to the folylpolyglutamate synthase family.</text>
</comment>
<feature type="domain" description="Mur ligase central" evidence="13">
    <location>
        <begin position="98"/>
        <end position="262"/>
    </location>
</feature>
<dbReference type="EMBL" id="OU015566">
    <property type="protein sequence ID" value="CAG5103956.1"/>
    <property type="molecule type" value="Genomic_DNA"/>
</dbReference>
<dbReference type="PANTHER" id="PTHR11136">
    <property type="entry name" value="FOLYLPOLYGLUTAMATE SYNTHASE-RELATED"/>
    <property type="match status" value="1"/>
</dbReference>
<comment type="catalytic activity">
    <reaction evidence="12">
        <text>(6S)-5,6,7,8-tetrahydrofolyl-(gamma-L-Glu)(n) + L-glutamate + ATP = (6S)-5,6,7,8-tetrahydrofolyl-(gamma-L-Glu)(n+1) + ADP + phosphate + H(+)</text>
        <dbReference type="Rhea" id="RHEA:10580"/>
        <dbReference type="Rhea" id="RHEA-COMP:14738"/>
        <dbReference type="Rhea" id="RHEA-COMP:14740"/>
        <dbReference type="ChEBI" id="CHEBI:15378"/>
        <dbReference type="ChEBI" id="CHEBI:29985"/>
        <dbReference type="ChEBI" id="CHEBI:30616"/>
        <dbReference type="ChEBI" id="CHEBI:43474"/>
        <dbReference type="ChEBI" id="CHEBI:141005"/>
        <dbReference type="ChEBI" id="CHEBI:456216"/>
        <dbReference type="EC" id="6.3.2.17"/>
    </reaction>
</comment>
<dbReference type="InterPro" id="IPR036615">
    <property type="entry name" value="Mur_ligase_C_dom_sf"/>
</dbReference>
<dbReference type="Pfam" id="PF08245">
    <property type="entry name" value="Mur_ligase_M"/>
    <property type="match status" value="1"/>
</dbReference>
<keyword evidence="8" id="KW-0067">ATP-binding</keyword>
<keyword evidence="7" id="KW-0547">Nucleotide-binding</keyword>
<evidence type="ECO:0000256" key="9">
    <source>
        <dbReference type="ARBA" id="ARBA00022842"/>
    </source>
</evidence>
<evidence type="ECO:0000256" key="3">
    <source>
        <dbReference type="ARBA" id="ARBA00013025"/>
    </source>
</evidence>
<gene>
    <name evidence="14" type="ORF">OKIOD_LOCUS9781</name>
</gene>
<evidence type="ECO:0000256" key="12">
    <source>
        <dbReference type="ARBA" id="ARBA00047493"/>
    </source>
</evidence>
<protein>
    <recommendedName>
        <fullName evidence="3">tetrahydrofolate synthase</fullName>
        <ecNumber evidence="3">6.3.2.17</ecNumber>
    </recommendedName>
    <alternativeName>
        <fullName evidence="11">Folylpoly-gamma-glutamate synthetase</fullName>
    </alternativeName>
    <alternativeName>
        <fullName evidence="10">Tetrahydrofolylpolyglutamate synthase</fullName>
    </alternativeName>
</protein>
<dbReference type="PANTHER" id="PTHR11136:SF5">
    <property type="entry name" value="FOLYLPOLYGLUTAMATE SYNTHASE, MITOCHONDRIAL"/>
    <property type="match status" value="1"/>
</dbReference>
<dbReference type="PROSITE" id="PS01011">
    <property type="entry name" value="FOLYLPOLYGLU_SYNT_1"/>
    <property type="match status" value="1"/>
</dbReference>
<evidence type="ECO:0000256" key="5">
    <source>
        <dbReference type="ARBA" id="ARBA00022598"/>
    </source>
</evidence>
<evidence type="ECO:0000256" key="11">
    <source>
        <dbReference type="ARBA" id="ARBA00030876"/>
    </source>
</evidence>
<dbReference type="InterPro" id="IPR001645">
    <property type="entry name" value="Folylpolyglutamate_synth"/>
</dbReference>
<dbReference type="Proteomes" id="UP001158576">
    <property type="component" value="Chromosome 1"/>
</dbReference>
<keyword evidence="15" id="KW-1185">Reference proteome</keyword>
<evidence type="ECO:0000259" key="13">
    <source>
        <dbReference type="Pfam" id="PF08245"/>
    </source>
</evidence>
<evidence type="ECO:0000256" key="6">
    <source>
        <dbReference type="ARBA" id="ARBA00022723"/>
    </source>
</evidence>
<proteinExistence type="inferred from homology"/>
<dbReference type="SUPFAM" id="SSF53623">
    <property type="entry name" value="MurD-like peptide ligases, catalytic domain"/>
    <property type="match status" value="1"/>
</dbReference>
<evidence type="ECO:0000256" key="7">
    <source>
        <dbReference type="ARBA" id="ARBA00022741"/>
    </source>
</evidence>
<evidence type="ECO:0000256" key="4">
    <source>
        <dbReference type="ARBA" id="ARBA00022563"/>
    </source>
</evidence>
<evidence type="ECO:0000313" key="15">
    <source>
        <dbReference type="Proteomes" id="UP001158576"/>
    </source>
</evidence>
<dbReference type="InterPro" id="IPR036565">
    <property type="entry name" value="Mur-like_cat_sf"/>
</dbReference>
<dbReference type="InterPro" id="IPR018109">
    <property type="entry name" value="Folylpolyglutamate_synth_CS"/>
</dbReference>